<protein>
    <submittedName>
        <fullName evidence="1">Uncharacterized protein</fullName>
    </submittedName>
</protein>
<evidence type="ECO:0000313" key="2">
    <source>
        <dbReference type="Proteomes" id="UP001345963"/>
    </source>
</evidence>
<keyword evidence="2" id="KW-1185">Reference proteome</keyword>
<dbReference type="EMBL" id="JAHUTI010010192">
    <property type="protein sequence ID" value="MED6235139.1"/>
    <property type="molecule type" value="Genomic_DNA"/>
</dbReference>
<name>A0ABU7ABF9_9TELE</name>
<evidence type="ECO:0000313" key="1">
    <source>
        <dbReference type="EMBL" id="MED6235139.1"/>
    </source>
</evidence>
<dbReference type="Proteomes" id="UP001345963">
    <property type="component" value="Unassembled WGS sequence"/>
</dbReference>
<accession>A0ABU7ABF9</accession>
<reference evidence="1 2" key="1">
    <citation type="submission" date="2021-07" db="EMBL/GenBank/DDBJ databases">
        <authorList>
            <person name="Palmer J.M."/>
        </authorList>
    </citation>
    <scope>NUCLEOTIDE SEQUENCE [LARGE SCALE GENOMIC DNA]</scope>
    <source>
        <strain evidence="1 2">AT_MEX2019</strain>
        <tissue evidence="1">Muscle</tissue>
    </source>
</reference>
<gene>
    <name evidence="1" type="ORF">ATANTOWER_017227</name>
</gene>
<comment type="caution">
    <text evidence="1">The sequence shown here is derived from an EMBL/GenBank/DDBJ whole genome shotgun (WGS) entry which is preliminary data.</text>
</comment>
<sequence>MRREVKEFIAGCKLNLVGQPEHSELVWAAWGNKNLHDKSLWLHKITKTAICSQSYQTPPSMSNAVCLPSLTIFHCRMIQLLPDATNEPLWPVVDISASCVLNNSHIYFCGPHSIQTGSFLHAEPLLSVSVEKCFYTQGMLYCM</sequence>
<organism evidence="1 2">
    <name type="scientific">Ataeniobius toweri</name>
    <dbReference type="NCBI Taxonomy" id="208326"/>
    <lineage>
        <taxon>Eukaryota</taxon>
        <taxon>Metazoa</taxon>
        <taxon>Chordata</taxon>
        <taxon>Craniata</taxon>
        <taxon>Vertebrata</taxon>
        <taxon>Euteleostomi</taxon>
        <taxon>Actinopterygii</taxon>
        <taxon>Neopterygii</taxon>
        <taxon>Teleostei</taxon>
        <taxon>Neoteleostei</taxon>
        <taxon>Acanthomorphata</taxon>
        <taxon>Ovalentaria</taxon>
        <taxon>Atherinomorphae</taxon>
        <taxon>Cyprinodontiformes</taxon>
        <taxon>Goodeidae</taxon>
        <taxon>Ataeniobius</taxon>
    </lineage>
</organism>
<proteinExistence type="predicted"/>